<evidence type="ECO:0000313" key="1">
    <source>
        <dbReference type="Proteomes" id="UP000887572"/>
    </source>
</evidence>
<proteinExistence type="predicted"/>
<dbReference type="Proteomes" id="UP000887572">
    <property type="component" value="Unplaced"/>
</dbReference>
<dbReference type="AlphaFoldDB" id="A0A914I7X9"/>
<keyword evidence="1" id="KW-1185">Reference proteome</keyword>
<dbReference type="WBParaSite" id="Gr19_v10_g7743.t1">
    <property type="protein sequence ID" value="Gr19_v10_g7743.t1"/>
    <property type="gene ID" value="Gr19_v10_g7743"/>
</dbReference>
<protein>
    <submittedName>
        <fullName evidence="2">Uncharacterized protein</fullName>
    </submittedName>
</protein>
<accession>A0A914I7X9</accession>
<reference evidence="2" key="1">
    <citation type="submission" date="2022-11" db="UniProtKB">
        <authorList>
            <consortium name="WormBaseParasite"/>
        </authorList>
    </citation>
    <scope>IDENTIFICATION</scope>
</reference>
<organism evidence="1 2">
    <name type="scientific">Globodera rostochiensis</name>
    <name type="common">Golden nematode worm</name>
    <name type="synonym">Heterodera rostochiensis</name>
    <dbReference type="NCBI Taxonomy" id="31243"/>
    <lineage>
        <taxon>Eukaryota</taxon>
        <taxon>Metazoa</taxon>
        <taxon>Ecdysozoa</taxon>
        <taxon>Nematoda</taxon>
        <taxon>Chromadorea</taxon>
        <taxon>Rhabditida</taxon>
        <taxon>Tylenchina</taxon>
        <taxon>Tylenchomorpha</taxon>
        <taxon>Tylenchoidea</taxon>
        <taxon>Heteroderidae</taxon>
        <taxon>Heteroderinae</taxon>
        <taxon>Globodera</taxon>
    </lineage>
</organism>
<evidence type="ECO:0000313" key="2">
    <source>
        <dbReference type="WBParaSite" id="Gr19_v10_g7743.t1"/>
    </source>
</evidence>
<sequence length="145" mass="15994">MLAQTAEMKGKLMPFHSIPFSSNAEATDRWNPYGGEISSMACNGTVRKWWTIREVGPDNLVAEVQRFVRGNAKLALGSICGWVLVENAINSMLRHGRLVVVRLVSVTCSMEGDKEDELERAQPPAPSTVPSLFGVVVNSRRKMCC</sequence>
<name>A0A914I7X9_GLORO</name>